<comment type="caution">
    <text evidence="2">The sequence shown here is derived from an EMBL/GenBank/DDBJ whole genome shotgun (WGS) entry which is preliminary data.</text>
</comment>
<name>A0A813JB98_POLGL</name>
<dbReference type="AlphaFoldDB" id="A0A813JB98"/>
<accession>A0A813JB98</accession>
<organism evidence="2 3">
    <name type="scientific">Polarella glacialis</name>
    <name type="common">Dinoflagellate</name>
    <dbReference type="NCBI Taxonomy" id="89957"/>
    <lineage>
        <taxon>Eukaryota</taxon>
        <taxon>Sar</taxon>
        <taxon>Alveolata</taxon>
        <taxon>Dinophyceae</taxon>
        <taxon>Suessiales</taxon>
        <taxon>Suessiaceae</taxon>
        <taxon>Polarella</taxon>
    </lineage>
</organism>
<protein>
    <submittedName>
        <fullName evidence="2">Uncharacterized protein</fullName>
    </submittedName>
</protein>
<evidence type="ECO:0000313" key="3">
    <source>
        <dbReference type="Proteomes" id="UP000626109"/>
    </source>
</evidence>
<feature type="signal peptide" evidence="1">
    <location>
        <begin position="1"/>
        <end position="28"/>
    </location>
</feature>
<proteinExistence type="predicted"/>
<evidence type="ECO:0000256" key="1">
    <source>
        <dbReference type="SAM" id="SignalP"/>
    </source>
</evidence>
<keyword evidence="1" id="KW-0732">Signal</keyword>
<dbReference type="EMBL" id="CAJNNW010024845">
    <property type="protein sequence ID" value="CAE8674554.1"/>
    <property type="molecule type" value="Genomic_DNA"/>
</dbReference>
<gene>
    <name evidence="2" type="ORF">PGLA2088_LOCUS18986</name>
</gene>
<evidence type="ECO:0000313" key="2">
    <source>
        <dbReference type="EMBL" id="CAE8674554.1"/>
    </source>
</evidence>
<reference evidence="2" key="1">
    <citation type="submission" date="2021-02" db="EMBL/GenBank/DDBJ databases">
        <authorList>
            <person name="Dougan E. K."/>
            <person name="Rhodes N."/>
            <person name="Thang M."/>
            <person name="Chan C."/>
        </authorList>
    </citation>
    <scope>NUCLEOTIDE SEQUENCE</scope>
</reference>
<dbReference type="Proteomes" id="UP000626109">
    <property type="component" value="Unassembled WGS sequence"/>
</dbReference>
<feature type="chain" id="PRO_5032427209" evidence="1">
    <location>
        <begin position="29"/>
        <end position="208"/>
    </location>
</feature>
<sequence>MMKLPRHNLHCKCSLAVLLVTLLRYVLIGEPVQSFTSVTQRPQLVVAGGGVNRVMMAATASTLESAYLRPGPTEQEGLSEAVGSLTSYYVGSVHLRAEQEKKKLFEQKHLMAAYNIYEHFLRTGLTAGHITFLVKGQASAGVAEGEHDIVDKDLYDLLWKDWHNGDKVFQSKLEDLCGEVGFSVRVVPYGNGCFTVTLKSRCPSPGSK</sequence>